<comment type="cofactor">
    <cofactor evidence="2">
        <name>Mg(2+)</name>
        <dbReference type="ChEBI" id="CHEBI:18420"/>
    </cofactor>
</comment>
<evidence type="ECO:0000256" key="10">
    <source>
        <dbReference type="ARBA" id="ARBA00022840"/>
    </source>
</evidence>
<evidence type="ECO:0000256" key="4">
    <source>
        <dbReference type="ARBA" id="ARBA00005051"/>
    </source>
</evidence>
<dbReference type="InterPro" id="IPR000489">
    <property type="entry name" value="Pterin-binding_dom"/>
</dbReference>
<dbReference type="GO" id="GO:0046654">
    <property type="term" value="P:tetrahydrofolate biosynthetic process"/>
    <property type="evidence" value="ECO:0007669"/>
    <property type="project" value="TreeGrafter"/>
</dbReference>
<keyword evidence="11" id="KW-0460">Magnesium</keyword>
<keyword evidence="7" id="KW-0479">Metal-binding</keyword>
<dbReference type="Gene3D" id="3.20.20.20">
    <property type="entry name" value="Dihydropteroate synthase-like"/>
    <property type="match status" value="1"/>
</dbReference>
<comment type="pathway">
    <text evidence="4">Cofactor biosynthesis; tetrahydrofolate biosynthesis; 2-amino-4-hydroxy-6-hydroxymethyl-7,8-dihydropteridine diphosphate from 7,8-dihydroneopterin triphosphate: step 4/4.</text>
</comment>
<evidence type="ECO:0000256" key="5">
    <source>
        <dbReference type="ARBA" id="ARBA00009951"/>
    </source>
</evidence>
<dbReference type="SUPFAM" id="SSF55083">
    <property type="entry name" value="6-hydroxymethyl-7,8-dihydropterin pyrophosphokinase, HPPK"/>
    <property type="match status" value="1"/>
</dbReference>
<feature type="domain" description="Pterin-binding" evidence="14">
    <location>
        <begin position="157"/>
        <end position="414"/>
    </location>
</feature>
<evidence type="ECO:0000256" key="2">
    <source>
        <dbReference type="ARBA" id="ARBA00001946"/>
    </source>
</evidence>
<dbReference type="InterPro" id="IPR006390">
    <property type="entry name" value="DHP_synth_dom"/>
</dbReference>
<reference evidence="15" key="1">
    <citation type="submission" date="2024-01" db="EMBL/GenBank/DDBJ databases">
        <title>Sequencing the genomes of a sandfly, Sergentomyia squamirostris, and its two endosymbionts.</title>
        <authorList>
            <person name="Itokawa K."/>
            <person name="Sanjoba C."/>
        </authorList>
    </citation>
    <scope>NUCLEOTIDE SEQUENCE</scope>
    <source>
        <strain evidence="15">RiSSQ</strain>
    </source>
</reference>
<evidence type="ECO:0000256" key="12">
    <source>
        <dbReference type="ARBA" id="ARBA00022909"/>
    </source>
</evidence>
<dbReference type="GO" id="GO:0016301">
    <property type="term" value="F:kinase activity"/>
    <property type="evidence" value="ECO:0007669"/>
    <property type="project" value="UniProtKB-KW"/>
</dbReference>
<dbReference type="GO" id="GO:0005524">
    <property type="term" value="F:ATP binding"/>
    <property type="evidence" value="ECO:0007669"/>
    <property type="project" value="UniProtKB-KW"/>
</dbReference>
<evidence type="ECO:0000313" key="15">
    <source>
        <dbReference type="EMBL" id="BFD45786.1"/>
    </source>
</evidence>
<evidence type="ECO:0000259" key="14">
    <source>
        <dbReference type="PROSITE" id="PS50972"/>
    </source>
</evidence>
<dbReference type="NCBIfam" id="TIGR01498">
    <property type="entry name" value="folK"/>
    <property type="match status" value="1"/>
</dbReference>
<dbReference type="GO" id="GO:0046656">
    <property type="term" value="P:folic acid biosynthetic process"/>
    <property type="evidence" value="ECO:0007669"/>
    <property type="project" value="UniProtKB-KW"/>
</dbReference>
<keyword evidence="8" id="KW-0547">Nucleotide-binding</keyword>
<dbReference type="GO" id="GO:0004156">
    <property type="term" value="F:dihydropteroate synthase activity"/>
    <property type="evidence" value="ECO:0007669"/>
    <property type="project" value="UniProtKB-EC"/>
</dbReference>
<dbReference type="PANTHER" id="PTHR20941">
    <property type="entry name" value="FOLATE SYNTHESIS PROTEINS"/>
    <property type="match status" value="1"/>
</dbReference>
<dbReference type="CDD" id="cd00483">
    <property type="entry name" value="HPPK"/>
    <property type="match status" value="1"/>
</dbReference>
<name>A0AAT9G7J1_9RICK</name>
<dbReference type="NCBIfam" id="TIGR01496">
    <property type="entry name" value="DHPS"/>
    <property type="match status" value="1"/>
</dbReference>
<dbReference type="Pfam" id="PF00809">
    <property type="entry name" value="Pterin_bind"/>
    <property type="match status" value="1"/>
</dbReference>
<dbReference type="PROSITE" id="PS00792">
    <property type="entry name" value="DHPS_1"/>
    <property type="match status" value="1"/>
</dbReference>
<comment type="similarity">
    <text evidence="5">In the C-terminal section; belongs to the DHPS family.</text>
</comment>
<evidence type="ECO:0000256" key="11">
    <source>
        <dbReference type="ARBA" id="ARBA00022842"/>
    </source>
</evidence>
<evidence type="ECO:0000256" key="9">
    <source>
        <dbReference type="ARBA" id="ARBA00022777"/>
    </source>
</evidence>
<evidence type="ECO:0000256" key="3">
    <source>
        <dbReference type="ARBA" id="ARBA00004763"/>
    </source>
</evidence>
<organism evidence="15">
    <name type="scientific">Candidatus Tisiphia endosymbiont of Sergentomyia squamirostris</name>
    <dbReference type="NCBI Taxonomy" id="3113639"/>
    <lineage>
        <taxon>Bacteria</taxon>
        <taxon>Pseudomonadati</taxon>
        <taxon>Pseudomonadota</taxon>
        <taxon>Alphaproteobacteria</taxon>
        <taxon>Rickettsiales</taxon>
        <taxon>Rickettsiaceae</taxon>
        <taxon>Rickettsieae</taxon>
        <taxon>Candidatus Tisiphia</taxon>
    </lineage>
</organism>
<dbReference type="PROSITE" id="PS50972">
    <property type="entry name" value="PTERIN_BINDING"/>
    <property type="match status" value="1"/>
</dbReference>
<dbReference type="InterPro" id="IPR000550">
    <property type="entry name" value="Hppk"/>
</dbReference>
<gene>
    <name evidence="15" type="primary">folP</name>
    <name evidence="15" type="ORF">DMENIID0002_04320</name>
</gene>
<dbReference type="EMBL" id="AP029170">
    <property type="protein sequence ID" value="BFD45786.1"/>
    <property type="molecule type" value="Genomic_DNA"/>
</dbReference>
<dbReference type="InterPro" id="IPR035907">
    <property type="entry name" value="Hppk_sf"/>
</dbReference>
<dbReference type="GO" id="GO:0005829">
    <property type="term" value="C:cytosol"/>
    <property type="evidence" value="ECO:0007669"/>
    <property type="project" value="TreeGrafter"/>
</dbReference>
<dbReference type="Gene3D" id="3.30.70.560">
    <property type="entry name" value="7,8-Dihydro-6-hydroxymethylpterin-pyrophosphokinase HPPK"/>
    <property type="match status" value="1"/>
</dbReference>
<dbReference type="InterPro" id="IPR045031">
    <property type="entry name" value="DHP_synth-like"/>
</dbReference>
<dbReference type="Pfam" id="PF01288">
    <property type="entry name" value="HPPK"/>
    <property type="match status" value="1"/>
</dbReference>
<evidence type="ECO:0000256" key="7">
    <source>
        <dbReference type="ARBA" id="ARBA00022723"/>
    </source>
</evidence>
<keyword evidence="12" id="KW-0289">Folate biosynthesis</keyword>
<comment type="catalytic activity">
    <reaction evidence="1">
        <text>(7,8-dihydropterin-6-yl)methyl diphosphate + 4-aminobenzoate = 7,8-dihydropteroate + diphosphate</text>
        <dbReference type="Rhea" id="RHEA:19949"/>
        <dbReference type="ChEBI" id="CHEBI:17836"/>
        <dbReference type="ChEBI" id="CHEBI:17839"/>
        <dbReference type="ChEBI" id="CHEBI:33019"/>
        <dbReference type="ChEBI" id="CHEBI:72950"/>
        <dbReference type="EC" id="2.5.1.15"/>
    </reaction>
</comment>
<keyword evidence="13" id="KW-0511">Multifunctional enzyme</keyword>
<evidence type="ECO:0000256" key="8">
    <source>
        <dbReference type="ARBA" id="ARBA00022741"/>
    </source>
</evidence>
<comment type="pathway">
    <text evidence="3">Cofactor biosynthesis; tetrahydrofolate biosynthesis; 7,8-dihydrofolate from 2-amino-4-hydroxy-6-hydroxymethyl-7,8-dihydropteridine diphosphate and 4-aminobenzoate: step 1/2.</text>
</comment>
<dbReference type="GO" id="GO:0046872">
    <property type="term" value="F:metal ion binding"/>
    <property type="evidence" value="ECO:0007669"/>
    <property type="project" value="UniProtKB-KW"/>
</dbReference>
<keyword evidence="9" id="KW-0418">Kinase</keyword>
<dbReference type="SUPFAM" id="SSF51717">
    <property type="entry name" value="Dihydropteroate synthetase-like"/>
    <property type="match status" value="1"/>
</dbReference>
<dbReference type="AlphaFoldDB" id="A0AAT9G7J1"/>
<evidence type="ECO:0000256" key="13">
    <source>
        <dbReference type="ARBA" id="ARBA00023268"/>
    </source>
</evidence>
<keyword evidence="6" id="KW-0808">Transferase</keyword>
<dbReference type="GO" id="GO:0003848">
    <property type="term" value="F:2-amino-4-hydroxy-6-hydroxymethyldihydropteridine diphosphokinase activity"/>
    <property type="evidence" value="ECO:0007669"/>
    <property type="project" value="InterPro"/>
</dbReference>
<evidence type="ECO:0000256" key="6">
    <source>
        <dbReference type="ARBA" id="ARBA00022679"/>
    </source>
</evidence>
<evidence type="ECO:0000256" key="1">
    <source>
        <dbReference type="ARBA" id="ARBA00000012"/>
    </source>
</evidence>
<keyword evidence="10" id="KW-0067">ATP-binding</keyword>
<sequence length="422" mass="47465">MIYISLGSNLGNRLDNLWQSVNLIRQYCLSNIRCSIILETKAILPCNASDDWNKPFLNMIVAGETNLSPTELLQSLQNIEVTIGRPRKHELWTPRIIDLDILFYNDLIINTDSLVIPHPKLANRDFLKHLLALMGKEPWKFQPSIENSFIKSSVLNPRLVGIINITKDSFSDGGNFYETNKAIKQVIKLVEDGASVIEIGAQSTRPNATIQPIESEYAKLDEVLGELVPIIADKKIDISVDTLHPFIAVNLIEKYHIRWINDVGGGFDDNTLRVIAKAGCKFCLMHSITIPPSKNQIIPLNVKPIDHMIQWGECAIQRLTKLGFTLENIVLDPGIGFGKTAYQNIEILRSIDQLKTLGSLIMIGHSRKSYIHAFSEESHAYARDIETIGVSLAIKDKVDFLRVHNVKDHMKALVAYHSSNNE</sequence>
<dbReference type="InterPro" id="IPR011005">
    <property type="entry name" value="Dihydropteroate_synth-like_sf"/>
</dbReference>
<protein>
    <submittedName>
        <fullName evidence="15">Dihydropteroate synthase</fullName>
    </submittedName>
</protein>
<dbReference type="PANTHER" id="PTHR20941:SF1">
    <property type="entry name" value="FOLIC ACID SYNTHESIS PROTEIN FOL1"/>
    <property type="match status" value="1"/>
</dbReference>
<accession>A0AAT9G7J1</accession>
<proteinExistence type="inferred from homology"/>